<accession>L8TSV7</accession>
<dbReference type="EMBL" id="AOFD01000015">
    <property type="protein sequence ID" value="ELT44900.1"/>
    <property type="molecule type" value="Genomic_DNA"/>
</dbReference>
<protein>
    <submittedName>
        <fullName evidence="2">Uncharacterized protein</fullName>
    </submittedName>
</protein>
<feature type="compositionally biased region" description="Basic and acidic residues" evidence="1">
    <location>
        <begin position="129"/>
        <end position="142"/>
    </location>
</feature>
<comment type="caution">
    <text evidence="2">The sequence shown here is derived from an EMBL/GenBank/DDBJ whole genome shotgun (WGS) entry which is preliminary data.</text>
</comment>
<reference evidence="3" key="1">
    <citation type="journal article" date="2013" name="Genome Announc.">
        <title>Draft Genome Sequence of the 2-Chloro-4-Nitrophenol-Degrading Bacterium Arthrobacter sp. Strain SJCon.</title>
        <authorList>
            <person name="Vikram S."/>
            <person name="Kumar S."/>
            <person name="Vaidya B."/>
            <person name="Pinnaka A.K."/>
            <person name="Raghava G.P."/>
        </authorList>
    </citation>
    <scope>NUCLEOTIDE SEQUENCE [LARGE SCALE GENOMIC DNA]</scope>
    <source>
        <strain evidence="3">SJCon</strain>
    </source>
</reference>
<feature type="region of interest" description="Disordered" evidence="1">
    <location>
        <begin position="128"/>
        <end position="167"/>
    </location>
</feature>
<proteinExistence type="predicted"/>
<evidence type="ECO:0000313" key="3">
    <source>
        <dbReference type="Proteomes" id="UP000011189"/>
    </source>
</evidence>
<evidence type="ECO:0000256" key="1">
    <source>
        <dbReference type="SAM" id="MobiDB-lite"/>
    </source>
</evidence>
<dbReference type="Proteomes" id="UP000011189">
    <property type="component" value="Unassembled WGS sequence"/>
</dbReference>
<sequence>MPPGVAFHQFDGVAKGVPVVEDLPQTGLFQVLGDYLCLDGDGPLDQFPDGLGVRVNNSRGVPLHQVQDGGIGDEAAFDDLGHSGNDFVPGQRVQGVQVGQDRRRRVERAHQVLALGGVDAGFSTHGGVHHAEQAGGHVDDLHPAQPGGSHKAGQVSHSAATDRDDGVGTGEIVLAKDLPAEGGNLDVLAFLRIRDFGCQGGETGLGQFVADRVAGEAQGARVDNEHAPDTLTQPPGKFAEQAPPHDDVVIVGGGFTGDFDHC</sequence>
<dbReference type="AlphaFoldDB" id="L8TSV7"/>
<gene>
    <name evidence="2" type="ORF">G205_08608</name>
</gene>
<keyword evidence="3" id="KW-1185">Reference proteome</keyword>
<name>L8TSV7_9MICC</name>
<evidence type="ECO:0000313" key="2">
    <source>
        <dbReference type="EMBL" id="ELT44900.1"/>
    </source>
</evidence>
<organism evidence="2 3">
    <name type="scientific">Arthrobacter nitrophenolicus</name>
    <dbReference type="NCBI Taxonomy" id="683150"/>
    <lineage>
        <taxon>Bacteria</taxon>
        <taxon>Bacillati</taxon>
        <taxon>Actinomycetota</taxon>
        <taxon>Actinomycetes</taxon>
        <taxon>Micrococcales</taxon>
        <taxon>Micrococcaceae</taxon>
        <taxon>Arthrobacter</taxon>
    </lineage>
</organism>